<dbReference type="GO" id="GO:0000139">
    <property type="term" value="C:Golgi membrane"/>
    <property type="evidence" value="ECO:0007669"/>
    <property type="project" value="UniProtKB-SubCell"/>
</dbReference>
<evidence type="ECO:0000256" key="6">
    <source>
        <dbReference type="ARBA" id="ARBA00022968"/>
    </source>
</evidence>
<dbReference type="Gene3D" id="3.90.550.50">
    <property type="match status" value="1"/>
</dbReference>
<dbReference type="Pfam" id="PF01762">
    <property type="entry name" value="Galactosyl_T"/>
    <property type="match status" value="1"/>
</dbReference>
<keyword evidence="13" id="KW-1185">Reference proteome</keyword>
<evidence type="ECO:0000256" key="7">
    <source>
        <dbReference type="ARBA" id="ARBA00022989"/>
    </source>
</evidence>
<comment type="similarity">
    <text evidence="2 11">Belongs to the glycosyltransferase 31 family.</text>
</comment>
<evidence type="ECO:0000256" key="3">
    <source>
        <dbReference type="ARBA" id="ARBA00022676"/>
    </source>
</evidence>
<evidence type="ECO:0000313" key="12">
    <source>
        <dbReference type="EMBL" id="KAF6201405.1"/>
    </source>
</evidence>
<dbReference type="GO" id="GO:0016758">
    <property type="term" value="F:hexosyltransferase activity"/>
    <property type="evidence" value="ECO:0007669"/>
    <property type="project" value="InterPro"/>
</dbReference>
<evidence type="ECO:0000313" key="13">
    <source>
        <dbReference type="Proteomes" id="UP000466442"/>
    </source>
</evidence>
<reference evidence="12" key="1">
    <citation type="journal article" date="2021" name="Mol. Ecol. Resour.">
        <title>Apolygus lucorum genome provides insights into omnivorousness and mesophyll feeding.</title>
        <authorList>
            <person name="Liu Y."/>
            <person name="Liu H."/>
            <person name="Wang H."/>
            <person name="Huang T."/>
            <person name="Liu B."/>
            <person name="Yang B."/>
            <person name="Yin L."/>
            <person name="Li B."/>
            <person name="Zhang Y."/>
            <person name="Zhang S."/>
            <person name="Jiang F."/>
            <person name="Zhang X."/>
            <person name="Ren Y."/>
            <person name="Wang B."/>
            <person name="Wang S."/>
            <person name="Lu Y."/>
            <person name="Wu K."/>
            <person name="Fan W."/>
            <person name="Wang G."/>
        </authorList>
    </citation>
    <scope>NUCLEOTIDE SEQUENCE</scope>
    <source>
        <strain evidence="12">12Hb</strain>
    </source>
</reference>
<keyword evidence="10" id="KW-0325">Glycoprotein</keyword>
<sequence length="373" mass="42125">MDSILFQLISSSSAVTSFGSVAEEFLKLEFFSSYPRSRGNEIFKMVFNGKWRLLRFIILITFLAVCCFTVYIPHLTAVPPKQVRGWELNVTRDVTRYVNPSNDTTIISGREICEDPTFFVIIVTSAPANFIVRSAIRETWASHNISNVKVGFLVGVTGNSSVQNAIEEESLEFKDIIQDNFVDSYNNLTLKSIVLLKWFVNHCPSPVYLMKADDDSYVNVKLLTPRLLQMSQRGLLAGVLICKAKPISDAGNKWYSPKYMYHGAFYPNYLSGTGYIMSRDVVLKLYEASLSTPIHYLEDVYITGICAEKAGVRPQNFHGFNYLNMGLKCTPDIITNHRVTPSDLRALWSLRDNCTEVKTTAPPIKRKFSSGCH</sequence>
<dbReference type="PANTHER" id="PTHR11214">
    <property type="entry name" value="BETA-1,3-N-ACETYLGLUCOSAMINYLTRANSFERASE"/>
    <property type="match status" value="1"/>
</dbReference>
<dbReference type="PANTHER" id="PTHR11214:SF314">
    <property type="entry name" value="HEXOSYLTRANSFERASE"/>
    <property type="match status" value="1"/>
</dbReference>
<dbReference type="Proteomes" id="UP000466442">
    <property type="component" value="Unassembled WGS sequence"/>
</dbReference>
<keyword evidence="5 11" id="KW-0812">Transmembrane</keyword>
<keyword evidence="3 11" id="KW-0328">Glycosyltransferase</keyword>
<keyword evidence="8 11" id="KW-0333">Golgi apparatus</keyword>
<keyword evidence="6 11" id="KW-0735">Signal-anchor</keyword>
<evidence type="ECO:0000256" key="5">
    <source>
        <dbReference type="ARBA" id="ARBA00022692"/>
    </source>
</evidence>
<proteinExistence type="inferred from homology"/>
<accession>A0A8S9X1E9</accession>
<evidence type="ECO:0000256" key="8">
    <source>
        <dbReference type="ARBA" id="ARBA00023034"/>
    </source>
</evidence>
<evidence type="ECO:0000256" key="11">
    <source>
        <dbReference type="RuleBase" id="RU363063"/>
    </source>
</evidence>
<dbReference type="FunFam" id="3.90.550.50:FF:000001">
    <property type="entry name" value="Hexosyltransferase"/>
    <property type="match status" value="1"/>
</dbReference>
<keyword evidence="9 11" id="KW-0472">Membrane</keyword>
<evidence type="ECO:0000256" key="2">
    <source>
        <dbReference type="ARBA" id="ARBA00008661"/>
    </source>
</evidence>
<dbReference type="EMBL" id="WIXP02000013">
    <property type="protein sequence ID" value="KAF6201405.1"/>
    <property type="molecule type" value="Genomic_DNA"/>
</dbReference>
<evidence type="ECO:0000256" key="4">
    <source>
        <dbReference type="ARBA" id="ARBA00022679"/>
    </source>
</evidence>
<dbReference type="EC" id="2.4.1.-" evidence="11"/>
<comment type="caution">
    <text evidence="12">The sequence shown here is derived from an EMBL/GenBank/DDBJ whole genome shotgun (WGS) entry which is preliminary data.</text>
</comment>
<name>A0A8S9X1E9_APOLU</name>
<organism evidence="12 13">
    <name type="scientific">Apolygus lucorum</name>
    <name type="common">Small green plant bug</name>
    <name type="synonym">Lygocoris lucorum</name>
    <dbReference type="NCBI Taxonomy" id="248454"/>
    <lineage>
        <taxon>Eukaryota</taxon>
        <taxon>Metazoa</taxon>
        <taxon>Ecdysozoa</taxon>
        <taxon>Arthropoda</taxon>
        <taxon>Hexapoda</taxon>
        <taxon>Insecta</taxon>
        <taxon>Pterygota</taxon>
        <taxon>Neoptera</taxon>
        <taxon>Paraneoptera</taxon>
        <taxon>Hemiptera</taxon>
        <taxon>Heteroptera</taxon>
        <taxon>Panheteroptera</taxon>
        <taxon>Cimicomorpha</taxon>
        <taxon>Miridae</taxon>
        <taxon>Mirini</taxon>
        <taxon>Apolygus</taxon>
    </lineage>
</organism>
<dbReference type="GO" id="GO:0006493">
    <property type="term" value="P:protein O-linked glycosylation"/>
    <property type="evidence" value="ECO:0007669"/>
    <property type="project" value="TreeGrafter"/>
</dbReference>
<evidence type="ECO:0000256" key="1">
    <source>
        <dbReference type="ARBA" id="ARBA00004323"/>
    </source>
</evidence>
<comment type="subcellular location">
    <subcellularLocation>
        <location evidence="1 11">Golgi apparatus membrane</location>
        <topology evidence="1 11">Single-pass type II membrane protein</topology>
    </subcellularLocation>
</comment>
<protein>
    <recommendedName>
        <fullName evidence="11">Hexosyltransferase</fullName>
        <ecNumber evidence="11">2.4.1.-</ecNumber>
    </recommendedName>
</protein>
<keyword evidence="7 11" id="KW-1133">Transmembrane helix</keyword>
<evidence type="ECO:0000256" key="9">
    <source>
        <dbReference type="ARBA" id="ARBA00023136"/>
    </source>
</evidence>
<keyword evidence="4" id="KW-0808">Transferase</keyword>
<dbReference type="InterPro" id="IPR002659">
    <property type="entry name" value="Glyco_trans_31"/>
</dbReference>
<dbReference type="OrthoDB" id="5512589at2759"/>
<evidence type="ECO:0000256" key="10">
    <source>
        <dbReference type="ARBA" id="ARBA00023180"/>
    </source>
</evidence>
<gene>
    <name evidence="12" type="ORF">GE061_005853</name>
</gene>
<dbReference type="AlphaFoldDB" id="A0A8S9X1E9"/>
<feature type="transmembrane region" description="Helical" evidence="11">
    <location>
        <begin position="53"/>
        <end position="72"/>
    </location>
</feature>